<evidence type="ECO:0000313" key="2">
    <source>
        <dbReference type="Proteomes" id="UP001152320"/>
    </source>
</evidence>
<sequence length="55" mass="6330">MFTLSIPFKKQDSTVQMGQIKLVLKKGSLTKTLDGVSLPPKKEQRESFCWNMQEK</sequence>
<dbReference type="Proteomes" id="UP001152320">
    <property type="component" value="Chromosome 2"/>
</dbReference>
<reference evidence="1" key="1">
    <citation type="submission" date="2021-10" db="EMBL/GenBank/DDBJ databases">
        <title>Tropical sea cucumber genome reveals ecological adaptation and Cuvierian tubules defense mechanism.</title>
        <authorList>
            <person name="Chen T."/>
        </authorList>
    </citation>
    <scope>NUCLEOTIDE SEQUENCE</scope>
    <source>
        <strain evidence="1">Nanhai2018</strain>
        <tissue evidence="1">Muscle</tissue>
    </source>
</reference>
<accession>A0A9Q1CIZ3</accession>
<keyword evidence="2" id="KW-1185">Reference proteome</keyword>
<evidence type="ECO:0000313" key="1">
    <source>
        <dbReference type="EMBL" id="KAJ8046143.1"/>
    </source>
</evidence>
<gene>
    <name evidence="1" type="ORF">HOLleu_04719</name>
</gene>
<protein>
    <submittedName>
        <fullName evidence="1">Uncharacterized protein</fullName>
    </submittedName>
</protein>
<proteinExistence type="predicted"/>
<dbReference type="AlphaFoldDB" id="A0A9Q1CIZ3"/>
<dbReference type="EMBL" id="JAIZAY010000002">
    <property type="protein sequence ID" value="KAJ8046143.1"/>
    <property type="molecule type" value="Genomic_DNA"/>
</dbReference>
<organism evidence="1 2">
    <name type="scientific">Holothuria leucospilota</name>
    <name type="common">Black long sea cucumber</name>
    <name type="synonym">Mertensiothuria leucospilota</name>
    <dbReference type="NCBI Taxonomy" id="206669"/>
    <lineage>
        <taxon>Eukaryota</taxon>
        <taxon>Metazoa</taxon>
        <taxon>Echinodermata</taxon>
        <taxon>Eleutherozoa</taxon>
        <taxon>Echinozoa</taxon>
        <taxon>Holothuroidea</taxon>
        <taxon>Aspidochirotacea</taxon>
        <taxon>Aspidochirotida</taxon>
        <taxon>Holothuriidae</taxon>
        <taxon>Holothuria</taxon>
    </lineage>
</organism>
<name>A0A9Q1CIZ3_HOLLE</name>
<comment type="caution">
    <text evidence="1">The sequence shown here is derived from an EMBL/GenBank/DDBJ whole genome shotgun (WGS) entry which is preliminary data.</text>
</comment>